<feature type="compositionally biased region" description="Basic and acidic residues" evidence="4">
    <location>
        <begin position="669"/>
        <end position="684"/>
    </location>
</feature>
<dbReference type="HOGENOM" id="CLU_003548_0_0_1"/>
<dbReference type="PANTHER" id="PTHR24198:SF165">
    <property type="entry name" value="ANKYRIN REPEAT-CONTAINING PROTEIN-RELATED"/>
    <property type="match status" value="1"/>
</dbReference>
<reference evidence="6" key="2">
    <citation type="submission" date="2015-01" db="EMBL/GenBank/DDBJ databases">
        <title>Evolutionary Origins and Diversification of the Mycorrhizal Mutualists.</title>
        <authorList>
            <consortium name="DOE Joint Genome Institute"/>
            <consortium name="Mycorrhizal Genomics Consortium"/>
            <person name="Kohler A."/>
            <person name="Kuo A."/>
            <person name="Nagy L.G."/>
            <person name="Floudas D."/>
            <person name="Copeland A."/>
            <person name="Barry K.W."/>
            <person name="Cichocki N."/>
            <person name="Veneault-Fourrey C."/>
            <person name="LaButti K."/>
            <person name="Lindquist E.A."/>
            <person name="Lipzen A."/>
            <person name="Lundell T."/>
            <person name="Morin E."/>
            <person name="Murat C."/>
            <person name="Riley R."/>
            <person name="Ohm R."/>
            <person name="Sun H."/>
            <person name="Tunlid A."/>
            <person name="Henrissat B."/>
            <person name="Grigoriev I.V."/>
            <person name="Hibbett D.S."/>
            <person name="Martin F."/>
        </authorList>
    </citation>
    <scope>NUCLEOTIDE SEQUENCE [LARGE SCALE GENOMIC DNA]</scope>
    <source>
        <strain evidence="6">LaAM-08-1</strain>
    </source>
</reference>
<dbReference type="Pfam" id="PF12796">
    <property type="entry name" value="Ank_2"/>
    <property type="match status" value="2"/>
</dbReference>
<reference evidence="5 6" key="1">
    <citation type="submission" date="2014-04" db="EMBL/GenBank/DDBJ databases">
        <authorList>
            <consortium name="DOE Joint Genome Institute"/>
            <person name="Kuo A."/>
            <person name="Kohler A."/>
            <person name="Nagy L.G."/>
            <person name="Floudas D."/>
            <person name="Copeland A."/>
            <person name="Barry K.W."/>
            <person name="Cichocki N."/>
            <person name="Veneault-Fourrey C."/>
            <person name="LaButti K."/>
            <person name="Lindquist E.A."/>
            <person name="Lipzen A."/>
            <person name="Lundell T."/>
            <person name="Morin E."/>
            <person name="Murat C."/>
            <person name="Sun H."/>
            <person name="Tunlid A."/>
            <person name="Henrissat B."/>
            <person name="Grigoriev I.V."/>
            <person name="Hibbett D.S."/>
            <person name="Martin F."/>
            <person name="Nordberg H.P."/>
            <person name="Cantor M.N."/>
            <person name="Hua S.X."/>
        </authorList>
    </citation>
    <scope>NUCLEOTIDE SEQUENCE [LARGE SCALE GENOMIC DNA]</scope>
    <source>
        <strain evidence="5 6">LaAM-08-1</strain>
    </source>
</reference>
<dbReference type="PROSITE" id="PS50088">
    <property type="entry name" value="ANK_REPEAT"/>
    <property type="match status" value="3"/>
</dbReference>
<dbReference type="STRING" id="1095629.A0A0C9XHA8"/>
<feature type="compositionally biased region" description="Acidic residues" evidence="4">
    <location>
        <begin position="641"/>
        <end position="668"/>
    </location>
</feature>
<evidence type="ECO:0000256" key="3">
    <source>
        <dbReference type="PROSITE-ProRule" id="PRU00023"/>
    </source>
</evidence>
<dbReference type="EMBL" id="KN838570">
    <property type="protein sequence ID" value="KIK04356.1"/>
    <property type="molecule type" value="Genomic_DNA"/>
</dbReference>
<dbReference type="PRINTS" id="PR01415">
    <property type="entry name" value="ANKYRIN"/>
</dbReference>
<dbReference type="Proteomes" id="UP000054477">
    <property type="component" value="Unassembled WGS sequence"/>
</dbReference>
<proteinExistence type="predicted"/>
<keyword evidence="2 3" id="KW-0040">ANK repeat</keyword>
<dbReference type="SUPFAM" id="SSF48403">
    <property type="entry name" value="Ankyrin repeat"/>
    <property type="match status" value="2"/>
</dbReference>
<feature type="region of interest" description="Disordered" evidence="4">
    <location>
        <begin position="980"/>
        <end position="1002"/>
    </location>
</feature>
<feature type="compositionally biased region" description="Basic and acidic residues" evidence="4">
    <location>
        <begin position="631"/>
        <end position="640"/>
    </location>
</feature>
<accession>A0A0C9XHA8</accession>
<dbReference type="InterPro" id="IPR036770">
    <property type="entry name" value="Ankyrin_rpt-contain_sf"/>
</dbReference>
<evidence type="ECO:0000256" key="4">
    <source>
        <dbReference type="SAM" id="MobiDB-lite"/>
    </source>
</evidence>
<evidence type="ECO:0000313" key="5">
    <source>
        <dbReference type="EMBL" id="KIK04356.1"/>
    </source>
</evidence>
<gene>
    <name evidence="5" type="ORF">K443DRAFT_675973</name>
</gene>
<sequence length="1798" mass="201485">MPQNPESQSFIERITQLPTGPGISLNDALQPSLDDEAELRKLWATDKTNARLSSPYVGLVDVFDAPDDIRTTRARVVKDGEDLNSKYVMPLSETNRRKEGAPSMVADLEEFQKNWAIFTEGSLSQLIDWNNVVAAGGSVLACLTPLSDTAKVSKRAIRKYYHSAAYPTSDVDLFLWGMTPEQAEVKINAIFEAVRDSIPWDVTCVRTKHTVSIHSQYPYRSVQIVLRLYSSPAEILAGFDIDAPCCAYDGTRVWANPRAIVAMMRQCNTVDMSRRSPSYEVRLAKYSGRAFEVYVPTLKREDIDPTIYERSIARMEGLARLLVFEKLTDTDTRYAFLESRRELRGRPNALNRYNRRNKRKYKGDLKGEAAIGGLEMNDYDVASLHIPYGPGWDARRIDKLIYQTDLGMNSTFNPKNKGRRLHRHPAFFGTMEECLEDCCENCPEPVDDDERNLQAEEEEQYISGRLKFIEENPGQQSISGSFNPIDVGEWSDQVYAKQTEVFFAAIAAKNLNLVKSILASGTLDVNQRDHVGRTSLHVAIISRASDIACELINAGGRVSARLVDGKTPLHLAAQYDLVDVVKKLLDQSAVNAEQVKKGDMDEDEDEDKGKKDLDRPSSEDDWSSDEDDGNEKDVVMKDVQDEADGGDEDEDNDDEGDNDESDDGDGDDEAMKKAKVKEEEREKAAATGDIPDDEEDQPDILDINMEDWDCGFPALSYAILYASLPVLEVLITNGADVKAATKMNKYDGSSLLPLTLTILRENEDEACRIAERLLQAGASSSTADEHMGTILHMAVNAGKVKLVSTILKCDPNATSVVNFPAFKCNDVIFPLASAVKLGSYSIIAILLAHGAKVEFEEEDVTRAREAVGPKSRRNLFSYSIANYLQQAYTPVETALQSYDDVIQLLLALGAQANVGLKKSINTYDRNDRRSLLDWVDFAIDYCTDTLEKLETDIIEKKEVEDIPKTGWKGFRAKYEQALKEPYKTDSEQESEEEAAERRLREREERVQKLNDSKLYLVEARRLLIARGAKTWSEIYPDKEGPIKVSKSDAAPVPYEEDVTKESGYNLLSPSYYRQVVPVHMSGLYDELYEACFSGDKETIKKLCLPSDGQQSKTSLLCISVDVRDPKQTNSYIHPGFTPLFAAISGRQWSTAKLIIAIATAQYHPDEEDNVNYSESIHFDDDSDDDTSECSDDTVAMNTGVTKFKDIATLPFGVESDIHPKTMLQDCFVYCRGERCQIFTNLLQKAIHEKDFEAFVHLANLYHALPEPLEVPENLLQIILSADLPEFLDEYIRRTGYGIDFKVAEQEAEDELPVINDKNRIYLGLNVHGKKRADLATQNDPNATGQTQNTVPLVWKAAHCGAKGIVEYLTTDRPLAAFRFYSTSNSESDRAERLRRTSDLDKVLPGWLGWTISPLGESPLTAAIMGNHLAVIKLLFAMKGSLMSSALKQSIKFIGYNPLLLAVQHGCDIELIDNLLGKSVSPAERDQIKGWNIYHFTSSGNNGNLVEHLLRKLPRDVNETLLIQQSKDRLNTPLHLAVKAGSKRVVQLILNFNKSSLLTRNIDGHIPLHCAVIQNYPEVFQLLIDADSAGSSLRMEDGMGQTPYEIHSLRELTVRLGDFPATCDAGITDINPSHVQERKRYDTDKLQVEVPLLRSTIDALVRDSKLKDKTKLTWELNTFVTMMEVRLRTALDAENAASNTRKPVEPKMDRNAVDRSDIHKLRKVLLAGLAAAGGSSRDRQLVHLIDVQKSVRANLEKVNHTQRHTVKDEGFGEEQGEVQERQRGMIFQYGRSVLDPDNK</sequence>
<dbReference type="OrthoDB" id="539213at2759"/>
<feature type="region of interest" description="Disordered" evidence="4">
    <location>
        <begin position="594"/>
        <end position="698"/>
    </location>
</feature>
<keyword evidence="6" id="KW-1185">Reference proteome</keyword>
<dbReference type="PANTHER" id="PTHR24198">
    <property type="entry name" value="ANKYRIN REPEAT AND PROTEIN KINASE DOMAIN-CONTAINING PROTEIN"/>
    <property type="match status" value="1"/>
</dbReference>
<organism evidence="5 6">
    <name type="scientific">Laccaria amethystina LaAM-08-1</name>
    <dbReference type="NCBI Taxonomy" id="1095629"/>
    <lineage>
        <taxon>Eukaryota</taxon>
        <taxon>Fungi</taxon>
        <taxon>Dikarya</taxon>
        <taxon>Basidiomycota</taxon>
        <taxon>Agaricomycotina</taxon>
        <taxon>Agaricomycetes</taxon>
        <taxon>Agaricomycetidae</taxon>
        <taxon>Agaricales</taxon>
        <taxon>Agaricineae</taxon>
        <taxon>Hydnangiaceae</taxon>
        <taxon>Laccaria</taxon>
    </lineage>
</organism>
<dbReference type="SMART" id="SM00248">
    <property type="entry name" value="ANK"/>
    <property type="match status" value="13"/>
</dbReference>
<feature type="compositionally biased region" description="Basic and acidic residues" evidence="4">
    <location>
        <begin position="607"/>
        <end position="618"/>
    </location>
</feature>
<evidence type="ECO:0008006" key="7">
    <source>
        <dbReference type="Google" id="ProtNLM"/>
    </source>
</evidence>
<dbReference type="InterPro" id="IPR002110">
    <property type="entry name" value="Ankyrin_rpt"/>
</dbReference>
<name>A0A0C9XHA8_9AGAR</name>
<dbReference type="Gene3D" id="1.25.40.20">
    <property type="entry name" value="Ankyrin repeat-containing domain"/>
    <property type="match status" value="3"/>
</dbReference>
<feature type="repeat" description="ANK" evidence="3">
    <location>
        <begin position="710"/>
        <end position="742"/>
    </location>
</feature>
<feature type="repeat" description="ANK" evidence="3">
    <location>
        <begin position="564"/>
        <end position="589"/>
    </location>
</feature>
<evidence type="ECO:0000313" key="6">
    <source>
        <dbReference type="Proteomes" id="UP000054477"/>
    </source>
</evidence>
<evidence type="ECO:0000256" key="2">
    <source>
        <dbReference type="ARBA" id="ARBA00023043"/>
    </source>
</evidence>
<evidence type="ECO:0000256" key="1">
    <source>
        <dbReference type="ARBA" id="ARBA00022737"/>
    </source>
</evidence>
<feature type="repeat" description="ANK" evidence="3">
    <location>
        <begin position="1528"/>
        <end position="1550"/>
    </location>
</feature>
<protein>
    <recommendedName>
        <fullName evidence="7">Ankyrin repeat protein</fullName>
    </recommendedName>
</protein>
<feature type="compositionally biased region" description="Acidic residues" evidence="4">
    <location>
        <begin position="619"/>
        <end position="630"/>
    </location>
</feature>
<dbReference type="PROSITE" id="PS50297">
    <property type="entry name" value="ANK_REP_REGION"/>
    <property type="match status" value="2"/>
</dbReference>
<keyword evidence="1" id="KW-0677">Repeat</keyword>